<dbReference type="Proteomes" id="UP000264753">
    <property type="component" value="Unassembled WGS sequence"/>
</dbReference>
<dbReference type="CDD" id="cd00448">
    <property type="entry name" value="YjgF_YER057c_UK114_family"/>
    <property type="match status" value="1"/>
</dbReference>
<reference evidence="3 4" key="1">
    <citation type="journal article" date="2018" name="Nat. Biotechnol.">
        <title>A standardized bacterial taxonomy based on genome phylogeny substantially revises the tree of life.</title>
        <authorList>
            <person name="Parks D.H."/>
            <person name="Chuvochina M."/>
            <person name="Waite D.W."/>
            <person name="Rinke C."/>
            <person name="Skarshewski A."/>
            <person name="Chaumeil P.A."/>
            <person name="Hugenholtz P."/>
        </authorList>
    </citation>
    <scope>NUCLEOTIDE SEQUENCE [LARGE SCALE GENOMIC DNA]</scope>
    <source>
        <strain evidence="1">UBA8707</strain>
        <strain evidence="2">UBA9881</strain>
    </source>
</reference>
<gene>
    <name evidence="1" type="ORF">DEF21_14720</name>
    <name evidence="2" type="ORF">DHR80_00145</name>
</gene>
<dbReference type="InterPro" id="IPR035959">
    <property type="entry name" value="RutC-like_sf"/>
</dbReference>
<dbReference type="PANTHER" id="PTHR11803:SF44">
    <property type="entry name" value="RUTC FAMILY PROTEIN YJGH"/>
    <property type="match status" value="1"/>
</dbReference>
<dbReference type="SUPFAM" id="SSF55298">
    <property type="entry name" value="YjgF-like"/>
    <property type="match status" value="1"/>
</dbReference>
<evidence type="ECO:0000313" key="4">
    <source>
        <dbReference type="Proteomes" id="UP000264753"/>
    </source>
</evidence>
<comment type="caution">
    <text evidence="1">The sequence shown here is derived from an EMBL/GenBank/DDBJ whole genome shotgun (WGS) entry which is preliminary data.</text>
</comment>
<evidence type="ECO:0000313" key="3">
    <source>
        <dbReference type="Proteomes" id="UP000264179"/>
    </source>
</evidence>
<accession>A0A358HVE0</accession>
<dbReference type="Proteomes" id="UP000264179">
    <property type="component" value="Unassembled WGS sequence"/>
</dbReference>
<dbReference type="Pfam" id="PF01042">
    <property type="entry name" value="Ribonuc_L-PSP"/>
    <property type="match status" value="1"/>
</dbReference>
<evidence type="ECO:0000313" key="1">
    <source>
        <dbReference type="EMBL" id="HBU99138.1"/>
    </source>
</evidence>
<dbReference type="AlphaFoldDB" id="A0A358HVE0"/>
<sequence>MKQRSINPTDDIYPATPDYIHALEITQPGRLLFISGTMGLDQNGVAPKSLSRQLELVWANIRRILAEAQMSTENIIRVTSYLRDVEYVTENQNARVAALGDRRVPTTTITVQTLSEDWKIEIEVVAAA</sequence>
<evidence type="ECO:0000313" key="2">
    <source>
        <dbReference type="EMBL" id="HCW65623.1"/>
    </source>
</evidence>
<name>A0A358HVE0_9PROT</name>
<dbReference type="RefSeq" id="WP_276652917.1">
    <property type="nucleotide sequence ID" value="NZ_DOOG01000123.1"/>
</dbReference>
<dbReference type="InterPro" id="IPR006175">
    <property type="entry name" value="YjgF/YER057c/UK114"/>
</dbReference>
<organism evidence="1 4">
    <name type="scientific">Thalassospira lucentensis</name>
    <dbReference type="NCBI Taxonomy" id="168935"/>
    <lineage>
        <taxon>Bacteria</taxon>
        <taxon>Pseudomonadati</taxon>
        <taxon>Pseudomonadota</taxon>
        <taxon>Alphaproteobacteria</taxon>
        <taxon>Rhodospirillales</taxon>
        <taxon>Thalassospiraceae</taxon>
        <taxon>Thalassospira</taxon>
    </lineage>
</organism>
<dbReference type="PANTHER" id="PTHR11803">
    <property type="entry name" value="2-IMINOBUTANOATE/2-IMINOPROPANOATE DEAMINASE RIDA"/>
    <property type="match status" value="1"/>
</dbReference>
<dbReference type="EMBL" id="DPOP01000002">
    <property type="protein sequence ID" value="HCW65623.1"/>
    <property type="molecule type" value="Genomic_DNA"/>
</dbReference>
<proteinExistence type="predicted"/>
<dbReference type="GO" id="GO:0019239">
    <property type="term" value="F:deaminase activity"/>
    <property type="evidence" value="ECO:0007669"/>
    <property type="project" value="TreeGrafter"/>
</dbReference>
<dbReference type="EMBL" id="DOOG01000123">
    <property type="protein sequence ID" value="HBU99138.1"/>
    <property type="molecule type" value="Genomic_DNA"/>
</dbReference>
<dbReference type="GO" id="GO:0005829">
    <property type="term" value="C:cytosol"/>
    <property type="evidence" value="ECO:0007669"/>
    <property type="project" value="TreeGrafter"/>
</dbReference>
<dbReference type="Gene3D" id="3.30.1330.40">
    <property type="entry name" value="RutC-like"/>
    <property type="match status" value="1"/>
</dbReference>
<protein>
    <submittedName>
        <fullName evidence="1">Enamine deaminase RidA</fullName>
    </submittedName>
</protein>